<dbReference type="InterPro" id="IPR000653">
    <property type="entry name" value="DegT/StrS_aminotransferase"/>
</dbReference>
<dbReference type="PANTHER" id="PTHR30244:SF36">
    <property type="entry name" value="3-OXO-GLUCOSE-6-PHOSPHATE:GLUTAMATE AMINOTRANSFERASE"/>
    <property type="match status" value="1"/>
</dbReference>
<dbReference type="FunFam" id="3.40.640.10:FF:000089">
    <property type="entry name" value="Aminotransferase, DegT/DnrJ/EryC1/StrS family"/>
    <property type="match status" value="1"/>
</dbReference>
<proteinExistence type="inferred from homology"/>
<sequence length="402" mass="43260">MTVPFLDPGAAYVELQDDIDAAVHRVLASGRYLLGPEIEAFESEYAAYCGARHCVAVGSGCDALELALRAMDVGQGHEVLVPAHTFIATWLAVSATGAVPVAVEPDERTYNLDPDRLEDAITPRTRAIIPVHLYGQPADMDAVLAVARRHDLHVLEDAAQAHGARHRGVRVGSGSTATAFSFYPGKNLGAMGDGGAVITGDDAVADRLRLLRNYGSTVKYRHEIKGTNSRLDEVQAAVLRVKLTHLDAWNSRRADVAQRYLTECGDLPGVTMPYVMPWADPVWHLFVVRSARRDRLAQQLDAAGIGTLIHYPTPVHLSPAYAGPRWPAGTFPRAERLSDQVLSLPIGPHLSEEDVTTVIAALRAAAGEQTDDARLHRGLAEDRDVRPPADAGGVGERPSAPA</sequence>
<evidence type="ECO:0000313" key="8">
    <source>
        <dbReference type="Proteomes" id="UP000185511"/>
    </source>
</evidence>
<name>A0AAC9PSY6_9PSEU</name>
<dbReference type="GO" id="GO:0000271">
    <property type="term" value="P:polysaccharide biosynthetic process"/>
    <property type="evidence" value="ECO:0007669"/>
    <property type="project" value="TreeGrafter"/>
</dbReference>
<feature type="modified residue" description="N6-(pyridoxal phosphate)lysine" evidence="4">
    <location>
        <position position="186"/>
    </location>
</feature>
<evidence type="ECO:0000256" key="3">
    <source>
        <dbReference type="PIRSR" id="PIRSR000390-1"/>
    </source>
</evidence>
<dbReference type="InterPro" id="IPR015422">
    <property type="entry name" value="PyrdxlP-dep_Trfase_small"/>
</dbReference>
<accession>A0AAC9PSY6</accession>
<gene>
    <name evidence="7" type="ORF">UA74_17285</name>
</gene>
<evidence type="ECO:0000256" key="5">
    <source>
        <dbReference type="RuleBase" id="RU004508"/>
    </source>
</evidence>
<dbReference type="EMBL" id="CP016076">
    <property type="protein sequence ID" value="APU15487.1"/>
    <property type="molecule type" value="Genomic_DNA"/>
</dbReference>
<keyword evidence="1 4" id="KW-0663">Pyridoxal phosphate</keyword>
<dbReference type="Pfam" id="PF01041">
    <property type="entry name" value="DegT_DnrJ_EryC1"/>
    <property type="match status" value="1"/>
</dbReference>
<dbReference type="CDD" id="cd00616">
    <property type="entry name" value="AHBA_syn"/>
    <property type="match status" value="1"/>
</dbReference>
<evidence type="ECO:0000256" key="2">
    <source>
        <dbReference type="ARBA" id="ARBA00037999"/>
    </source>
</evidence>
<dbReference type="PANTHER" id="PTHR30244">
    <property type="entry name" value="TRANSAMINASE"/>
    <property type="match status" value="1"/>
</dbReference>
<feature type="region of interest" description="Disordered" evidence="6">
    <location>
        <begin position="370"/>
        <end position="402"/>
    </location>
</feature>
<dbReference type="SUPFAM" id="SSF53383">
    <property type="entry name" value="PLP-dependent transferases"/>
    <property type="match status" value="1"/>
</dbReference>
<keyword evidence="8" id="KW-1185">Reference proteome</keyword>
<feature type="active site" description="Proton acceptor" evidence="3">
    <location>
        <position position="186"/>
    </location>
</feature>
<comment type="similarity">
    <text evidence="2 5">Belongs to the DegT/DnrJ/EryC1 family.</text>
</comment>
<dbReference type="GO" id="GO:0008483">
    <property type="term" value="F:transaminase activity"/>
    <property type="evidence" value="ECO:0007669"/>
    <property type="project" value="TreeGrafter"/>
</dbReference>
<reference evidence="8" key="1">
    <citation type="submission" date="2016-06" db="EMBL/GenBank/DDBJ databases">
        <title>Complete genome sequence of Actinoalloteichus fjordicus DSM 46855 (=ADI127-17), type strain of the new species Actinoalloteichus fjordicus.</title>
        <authorList>
            <person name="Ruckert C."/>
            <person name="Nouioui I."/>
            <person name="Willmese J."/>
            <person name="van Wezel G."/>
            <person name="Klenk H.-P."/>
            <person name="Kalinowski J."/>
            <person name="Zotchev S.B."/>
        </authorList>
    </citation>
    <scope>NUCLEOTIDE SEQUENCE [LARGE SCALE GENOMIC DNA]</scope>
    <source>
        <strain evidence="8">ADI127-7</strain>
    </source>
</reference>
<dbReference type="Gene3D" id="3.40.640.10">
    <property type="entry name" value="Type I PLP-dependent aspartate aminotransferase-like (Major domain)"/>
    <property type="match status" value="1"/>
</dbReference>
<evidence type="ECO:0000256" key="6">
    <source>
        <dbReference type="SAM" id="MobiDB-lite"/>
    </source>
</evidence>
<evidence type="ECO:0000256" key="4">
    <source>
        <dbReference type="PIRSR" id="PIRSR000390-2"/>
    </source>
</evidence>
<dbReference type="InterPro" id="IPR015424">
    <property type="entry name" value="PyrdxlP-dep_Trfase"/>
</dbReference>
<dbReference type="GO" id="GO:0030170">
    <property type="term" value="F:pyridoxal phosphate binding"/>
    <property type="evidence" value="ECO:0007669"/>
    <property type="project" value="UniProtKB-ARBA"/>
</dbReference>
<dbReference type="KEGG" id="acad:UA74_17285"/>
<organism evidence="7 8">
    <name type="scientific">Actinoalloteichus fjordicus</name>
    <dbReference type="NCBI Taxonomy" id="1612552"/>
    <lineage>
        <taxon>Bacteria</taxon>
        <taxon>Bacillati</taxon>
        <taxon>Actinomycetota</taxon>
        <taxon>Actinomycetes</taxon>
        <taxon>Pseudonocardiales</taxon>
        <taxon>Pseudonocardiaceae</taxon>
        <taxon>Actinoalloteichus</taxon>
    </lineage>
</organism>
<dbReference type="PIRSF" id="PIRSF000390">
    <property type="entry name" value="PLP_StrS"/>
    <property type="match status" value="1"/>
</dbReference>
<feature type="compositionally biased region" description="Basic and acidic residues" evidence="6">
    <location>
        <begin position="371"/>
        <end position="387"/>
    </location>
</feature>
<dbReference type="InterPro" id="IPR015421">
    <property type="entry name" value="PyrdxlP-dep_Trfase_major"/>
</dbReference>
<dbReference type="Gene3D" id="3.90.1150.10">
    <property type="entry name" value="Aspartate Aminotransferase, domain 1"/>
    <property type="match status" value="1"/>
</dbReference>
<dbReference type="Proteomes" id="UP000185511">
    <property type="component" value="Chromosome"/>
</dbReference>
<evidence type="ECO:0000256" key="1">
    <source>
        <dbReference type="ARBA" id="ARBA00022898"/>
    </source>
</evidence>
<evidence type="ECO:0000313" key="7">
    <source>
        <dbReference type="EMBL" id="APU15487.1"/>
    </source>
</evidence>
<protein>
    <submittedName>
        <fullName evidence="7">Erythromycin biosynthesis sensory transduction protein eryC1</fullName>
    </submittedName>
</protein>
<dbReference type="AlphaFoldDB" id="A0AAC9PSY6"/>